<accession>A0A154PBV4</accession>
<keyword evidence="12" id="KW-0130">Cell adhesion</keyword>
<keyword evidence="14" id="KW-0297">G-protein coupled receptor</keyword>
<feature type="domain" description="Cadherin" evidence="33">
    <location>
        <begin position="617"/>
        <end position="719"/>
    </location>
</feature>
<dbReference type="FunFam" id="2.60.40.60:FF:000020">
    <property type="entry name" value="Dachsous cadherin-related 1b"/>
    <property type="match status" value="2"/>
</dbReference>
<feature type="domain" description="EGF-like" evidence="28">
    <location>
        <begin position="1826"/>
        <end position="1865"/>
    </location>
</feature>
<dbReference type="InterPro" id="IPR001791">
    <property type="entry name" value="Laminin_G"/>
</dbReference>
<dbReference type="FunFam" id="2.60.40.60:FF:000013">
    <property type="entry name" value="Cadherin EGF LAG seven-pass G-type receptor"/>
    <property type="match status" value="1"/>
</dbReference>
<dbReference type="Gene3D" id="2.10.25.10">
    <property type="entry name" value="Laminin"/>
    <property type="match status" value="3"/>
</dbReference>
<dbReference type="FunFam" id="4.10.1240.10:FF:000021">
    <property type="entry name" value="Cadherin EGF LAG seven-pass G-type receptor"/>
    <property type="match status" value="1"/>
</dbReference>
<dbReference type="PANTHER" id="PTHR24026:SF51">
    <property type="entry name" value="PROTOCADHERIN-LIKE WING POLARITY PROTEIN STAN"/>
    <property type="match status" value="1"/>
</dbReference>
<feature type="domain" description="Laminin G" evidence="27">
    <location>
        <begin position="1383"/>
        <end position="1582"/>
    </location>
</feature>
<feature type="domain" description="G-protein coupled receptors family 2 profile 2" evidence="32">
    <location>
        <begin position="2415"/>
        <end position="2656"/>
    </location>
</feature>
<dbReference type="Pfam" id="PF23592">
    <property type="entry name" value="Cadherin_CELSR2_9th"/>
    <property type="match status" value="1"/>
</dbReference>
<feature type="domain" description="Cadherin" evidence="33">
    <location>
        <begin position="506"/>
        <end position="616"/>
    </location>
</feature>
<dbReference type="FunFam" id="2.60.40.60:FF:000005">
    <property type="entry name" value="Protocadherin 9"/>
    <property type="match status" value="1"/>
</dbReference>
<feature type="domain" description="Cadherin" evidence="33">
    <location>
        <begin position="828"/>
        <end position="931"/>
    </location>
</feature>
<dbReference type="InterPro" id="IPR002049">
    <property type="entry name" value="LE_dom"/>
</dbReference>
<evidence type="ECO:0000256" key="14">
    <source>
        <dbReference type="ARBA" id="ARBA00023040"/>
    </source>
</evidence>
<feature type="chain" id="PRO_5007599392" evidence="26">
    <location>
        <begin position="21"/>
        <end position="3071"/>
    </location>
</feature>
<keyword evidence="8 25" id="KW-0812">Transmembrane</keyword>
<dbReference type="SMART" id="SM00303">
    <property type="entry name" value="GPS"/>
    <property type="match status" value="1"/>
</dbReference>
<feature type="disulfide bond" evidence="23">
    <location>
        <begin position="1922"/>
        <end position="1934"/>
    </location>
</feature>
<dbReference type="InterPro" id="IPR001881">
    <property type="entry name" value="EGF-like_Ca-bd_dom"/>
</dbReference>
<dbReference type="Proteomes" id="UP000076502">
    <property type="component" value="Unassembled WGS sequence"/>
</dbReference>
<feature type="domain" description="Cadherin" evidence="33">
    <location>
        <begin position="932"/>
        <end position="1038"/>
    </location>
</feature>
<evidence type="ECO:0000256" key="4">
    <source>
        <dbReference type="ARBA" id="ARBA00022473"/>
    </source>
</evidence>
<keyword evidence="35" id="KW-1185">Reference proteome</keyword>
<dbReference type="PROSITE" id="PS50227">
    <property type="entry name" value="G_PROTEIN_RECEP_F2_3"/>
    <property type="match status" value="1"/>
</dbReference>
<keyword evidence="11 21" id="KW-0106">Calcium</keyword>
<dbReference type="InterPro" id="IPR020894">
    <property type="entry name" value="Cadherin_CS"/>
</dbReference>
<evidence type="ECO:0000256" key="11">
    <source>
        <dbReference type="ARBA" id="ARBA00022837"/>
    </source>
</evidence>
<feature type="compositionally biased region" description="Basic and acidic residues" evidence="24">
    <location>
        <begin position="2772"/>
        <end position="2787"/>
    </location>
</feature>
<dbReference type="PANTHER" id="PTHR24026">
    <property type="entry name" value="FAT ATYPICAL CADHERIN-RELATED"/>
    <property type="match status" value="1"/>
</dbReference>
<dbReference type="Gene3D" id="4.10.1240.10">
    <property type="entry name" value="GPCR, family 2, extracellular hormone receptor domain"/>
    <property type="match status" value="1"/>
</dbReference>
<feature type="disulfide bond" evidence="22">
    <location>
        <begin position="1611"/>
        <end position="1620"/>
    </location>
</feature>
<feature type="domain" description="GAIN-B" evidence="30">
    <location>
        <begin position="2237"/>
        <end position="2406"/>
    </location>
</feature>
<evidence type="ECO:0000256" key="7">
    <source>
        <dbReference type="ARBA" id="ARBA00022553"/>
    </source>
</evidence>
<dbReference type="CDD" id="cd00055">
    <property type="entry name" value="EGF_Lam"/>
    <property type="match status" value="2"/>
</dbReference>
<dbReference type="FunFam" id="2.60.40.60:FF:000029">
    <property type="entry name" value="Cadherin EGF LAG seven-pass G-type receptor 3"/>
    <property type="match status" value="1"/>
</dbReference>
<dbReference type="Pfam" id="PF00053">
    <property type="entry name" value="EGF_laminin"/>
    <property type="match status" value="1"/>
</dbReference>
<evidence type="ECO:0000256" key="5">
    <source>
        <dbReference type="ARBA" id="ARBA00022475"/>
    </source>
</evidence>
<dbReference type="GO" id="GO:0007156">
    <property type="term" value="P:homophilic cell adhesion via plasma membrane adhesion molecules"/>
    <property type="evidence" value="ECO:0007669"/>
    <property type="project" value="InterPro"/>
</dbReference>
<evidence type="ECO:0000256" key="26">
    <source>
        <dbReference type="SAM" id="SignalP"/>
    </source>
</evidence>
<dbReference type="SUPFAM" id="SSF49899">
    <property type="entry name" value="Concanavalin A-like lectins/glucanases"/>
    <property type="match status" value="2"/>
</dbReference>
<dbReference type="PROSITE" id="PS00232">
    <property type="entry name" value="CADHERIN_1"/>
    <property type="match status" value="5"/>
</dbReference>
<feature type="domain" description="Cadherin" evidence="33">
    <location>
        <begin position="399"/>
        <end position="505"/>
    </location>
</feature>
<evidence type="ECO:0000259" key="28">
    <source>
        <dbReference type="PROSITE" id="PS50026"/>
    </source>
</evidence>
<dbReference type="FunFam" id="2.60.40.60:FF:000249">
    <property type="entry name" value="Starry night"/>
    <property type="match status" value="1"/>
</dbReference>
<dbReference type="InterPro" id="IPR000742">
    <property type="entry name" value="EGF"/>
</dbReference>
<dbReference type="GO" id="GO:0016339">
    <property type="term" value="P:calcium-dependent cell-cell adhesion via plasma membrane cell adhesion molecules"/>
    <property type="evidence" value="ECO:0007669"/>
    <property type="project" value="UniProtKB-ARBA"/>
</dbReference>
<feature type="domain" description="Cadherin" evidence="33">
    <location>
        <begin position="720"/>
        <end position="827"/>
    </location>
</feature>
<evidence type="ECO:0000256" key="15">
    <source>
        <dbReference type="ARBA" id="ARBA00023136"/>
    </source>
</evidence>
<feature type="region of interest" description="Disordered" evidence="24">
    <location>
        <begin position="2718"/>
        <end position="2828"/>
    </location>
</feature>
<keyword evidence="19" id="KW-0807">Transducer</keyword>
<dbReference type="SMART" id="SM00008">
    <property type="entry name" value="HormR"/>
    <property type="match status" value="1"/>
</dbReference>
<dbReference type="GO" id="GO:0016324">
    <property type="term" value="C:apical plasma membrane"/>
    <property type="evidence" value="ECO:0007669"/>
    <property type="project" value="UniProtKB-SubCell"/>
</dbReference>
<dbReference type="CDD" id="cd11304">
    <property type="entry name" value="Cadherin_repeat"/>
    <property type="match status" value="8"/>
</dbReference>
<evidence type="ECO:0000256" key="21">
    <source>
        <dbReference type="PROSITE-ProRule" id="PRU00043"/>
    </source>
</evidence>
<sequence length="3071" mass="338363">MARWKWILPILAALWTLSDAYLTVLPSSTPTGSVVFEAGVPRLGGRRKYEVSNERTAWFARKLLKVHPHTGRVTLARPLSCDGLQYPRIFTFYVDSTSSRLGRPTIDYYSLPLRILITGCGGENRDLAATRGWMAETLASYAMPSAERFTEVCLRTSQLVAALRDFLPQTALKECETRWGGVADPRFLIEGAAGDLVSATEQCLVDPLWKISVSMNLRCGMESRLTDAEHRLKIVFHHRQLDDTDLGRRVRRELKNQSPYFEQPLYTGAVEEEKEPGVYVTSVRARDPEGGTVRYSMSSLLDARSQSLLFLDPVTGRVTTRARLDRESVDVHYFRVLAVDDSFPPRTGTTTLQVNVLDANDHAPSFEWPEATPPSARKTANATLVVHIVDDNDNYPQFTERTYSVWIPEDLDYTANPVVARIRAADADAGNNAAVRYAIIGGNTQNTFSIDSMSGDVALVKPLDYESTRSYKIVIRAQDGGSPARSNTTQLLVHVKDVNDNAPRFYTSHFQESVSENVPVGYSMLRIQAYDADEGANAQIKYTIGARDFSGASTENFPITVNTETGWIYTTKQLDREQCSRYQFTVVAADSGEMSKSASATVIITVTDVNDNDPYFDPKNYEAVVSEDDPPGTPVTSVTATDPDEDARIHYEITAGNTRGRFSIASQNGRGLITVAQPLDYKQEKRFVLTVTASDSGGRTDTALVYVNISDANNYSPVFENAPYSVSVFEDAPIGTTVLVVSATDSDVGKNAQVTYSLDTDTGDQGASEFTINPQTGAITTTRPLDRELVPAYLLTVTARDGGVPPLSDTTDVEISVTDVNDNSPTFEAPQYQGSIPEDVLVGTSVLRVSATDADTDLNGRVRYALEDDGDGAFAIDSTTGIVRTAKPLDRESVARYTLKAVAIDRGSPSLSSVVPVVIKIEDVNDSPPAFENDKIVLYIAENSPIGSTVGEIYAHDPDEGPNAVVQYSVIGGEDSNSFVLNIRQGVDRAELITLEELDYESPKKKFELVVRAASPPLRSDALVQILVTDVNDNAPVLKDFQIIFNNFKDFFPTSPIGKIPAVDADVTDKLTYTILAGNNANLIDLNQTTGEIRLSPQLNTNVPRIATMEVSVTDSINEVKATMTLSVRLITDKMLLNSITVRLDDMTAEAFLSPLLGYFLDGLAAIIPCPRENIFLFSIQEDANVHGKILNVSFSARRVEPGVTDEFYSPQFLQERVYLNRGILARLATVTVLPFDDNLCVREPCLNFEECLTVLKFGNASGFASSDTVLFRPIYPVTTFACRCAKGFTGSKESYLCDTEVNLCYSNPCVNGGTCYRKEGGYACSCSPEYAGKNCEISLDEDSCAPGICKGGSQCITKTTRGFSCEGCPITTLESVTPLCELKARSFGPATFLTFASLRQRHRLHIKLRFATEAANGLLLYNGRYNEKHDFIALEIVESQVQFSFSLGDEITRAMAAIPGGVSDGQWHEVEVSYINKTVTISLDNCDVALALEYGERLGSKWSCAGKSEQVLEERCNIVTETCHRFLDLTGPLQLGGLPAIPSSFQIRNKDFVGCISDLFIDHTFIDLNSFVADNGTNPGCPEKTTFCMSMPCKNNGKCKEIWSGFVCECKENFAGPTCADEVDIPWSFHGDGMLSFNPLLRPIQLPWLTALSLRTRVKQAFVMNVQIGQNSSALFEIRDEKLVALLDGADIIQTWNNIADGEWHRIEIVWQSGQVSLDIDYRNRPMSSPLPAKLQGLYVGRILVGGLEQSMNAELPFFDGCLQDIRIGTNQSILQRPTVQENVATGCSSSSECNADCPEASNCTAKWQASECVCTAGRVGRDCERVCDLNPCNNTGTCIEDHHTRRGYKCECNSPEYSGEYCEIKADQPCPATWWGSPVCGPCHCDESKGYDPACNKTTGECYCKENHYQPSGKKECIPCECYATGSFGPRCDTETGQCRCRVGVIGRSCTACPNPYAEVTLRGCEVVYDGCPRSYAEGLWWPRTKFGMTAVEDCPDTAEGKTSRSCDDKLGGWQEPDLFNCTSEAFIEQRHQLAALETKDLTINTYVAVKIAKDVHKAINVTKHMYGADLLIAESLLVALLKYEESLVGLNLTHSQDKDYVSHLVGITSGVLKVKYLDKWERIETLNSDTPDKVLDAMANYLKTLTASQHDTFTDPFEVVDSNVVLGLDVVTSESLFGYETAEYREDPLASTARPTEADQKVVLPDTSAFLSSSTHFGPSITFPKYNNYMADPSRFDPHSKIRVPLNVLGIKPLGQGELNVKKSLVNRKAVLSYVQYKQLGALLPQRFDDSVEVRWGVEVAVGSPVVTVSVLVPSEDGYESLTGIPLQSPVQISLWLSEKDDLKTRTNPQCVHWSTARGVGEWSRMSCTTEVEDDSLSFSTIVNCSCLQLSTFAILTDILDLEYIPEPSLLEDVTSYSAFMLALPLLLSALLILSLIRGGSTNSNSIHKNLVMCVFFAEVLYLIALKARSPLVSNKFPCKLTAIGLHYAWLSTFSWTLVDSIHLYRMLTEMRDVNHGQMRFYYTMGYGAPAIIVGLTIGVRADQYGNFYFCWLSIYETVIWSLIGPVCLAVFVNFCILIMSIRAAFTLKEHVMGFGNLRTLLWLSVASLPLLGSTWTLTVLNASENSPTLSYLLSIAIVVHAAFSLIGYCFINGRVRRNLYLSILRCLGKKTPLLEGSMGNGSSSQNVNGHSRSALAYSSTYSGAESVCRRVHVGVSTSSTTSRSTNKTGSSPYRSDTHLRHTSTSTSNYNSDRDPYLSSRSHRSALHSRQETTESRNQRRDSESDSDGSQAEDGGRSLDLASSHSSDEEDITSRSHRDMGVSTQQAVTHSYLPNIHTNPTEHLNILCSNAELFPNIKPIYAPRWSSQLPEAYLSSNVIDVRGSQWSGGTISDNEIASNKTSSPNPLPYPEINSPQKSQPDENYSEGEEKLHHLGEKYLFPYTAEEDHTVSPTPYMLPIASRILASSMSHHSQNSNHENLSGSERYGSLKRGQTMHGSQHNLSGSERYGSLKRGKITPTVLEDSPEYILPMSGRILSSSLTHDLQHSNELAALRQQQQQYEQTITETE</sequence>
<proteinExistence type="predicted"/>
<dbReference type="Pfam" id="PF02210">
    <property type="entry name" value="Laminin_G_2"/>
    <property type="match status" value="2"/>
</dbReference>
<evidence type="ECO:0000256" key="18">
    <source>
        <dbReference type="ARBA" id="ARBA00023180"/>
    </source>
</evidence>
<dbReference type="InterPro" id="IPR017981">
    <property type="entry name" value="GPCR_2-like_7TM"/>
</dbReference>
<feature type="compositionally biased region" description="Low complexity" evidence="24">
    <location>
        <begin position="2720"/>
        <end position="2735"/>
    </location>
</feature>
<feature type="compositionally biased region" description="Polar residues" evidence="24">
    <location>
        <begin position="2891"/>
        <end position="2907"/>
    </location>
</feature>
<name>A0A154PBV4_DUFNO</name>
<dbReference type="FunFam" id="2.60.120.200:FF:000173">
    <property type="entry name" value="Cadherin EGF LAG seven-pass G-type receptor"/>
    <property type="match status" value="1"/>
</dbReference>
<dbReference type="FunFam" id="1.20.1070.10:FF:000202">
    <property type="entry name" value="Cadherin EGF LAG seven-pass G-type receptor"/>
    <property type="match status" value="1"/>
</dbReference>
<evidence type="ECO:0000256" key="8">
    <source>
        <dbReference type="ARBA" id="ARBA00022692"/>
    </source>
</evidence>
<keyword evidence="16 22" id="KW-1015">Disulfide bond</keyword>
<keyword evidence="15 25" id="KW-0472">Membrane</keyword>
<keyword evidence="5" id="KW-1003">Cell membrane</keyword>
<dbReference type="InterPro" id="IPR056286">
    <property type="entry name" value="Cadherin_CELSR1-3_9th"/>
</dbReference>
<dbReference type="GO" id="GO:0005509">
    <property type="term" value="F:calcium ion binding"/>
    <property type="evidence" value="ECO:0007669"/>
    <property type="project" value="UniProtKB-UniRule"/>
</dbReference>
<dbReference type="Gene3D" id="1.20.1070.10">
    <property type="entry name" value="Rhodopsin 7-helix transmembrane proteins"/>
    <property type="match status" value="1"/>
</dbReference>
<feature type="transmembrane region" description="Helical" evidence="25">
    <location>
        <begin position="2523"/>
        <end position="2543"/>
    </location>
</feature>
<dbReference type="PRINTS" id="PR00249">
    <property type="entry name" value="GPCRSECRETIN"/>
</dbReference>
<evidence type="ECO:0000259" key="30">
    <source>
        <dbReference type="PROSITE" id="PS50221"/>
    </source>
</evidence>
<evidence type="ECO:0000259" key="33">
    <source>
        <dbReference type="PROSITE" id="PS50268"/>
    </source>
</evidence>
<keyword evidence="9 26" id="KW-0732">Signal</keyword>
<dbReference type="FunFam" id="2.10.25.10:FF:000011">
    <property type="entry name" value="Cadherin EGF LAG seven-pass G-type receptor"/>
    <property type="match status" value="1"/>
</dbReference>
<keyword evidence="4" id="KW-0217">Developmental protein</keyword>
<dbReference type="PROSITE" id="PS50261">
    <property type="entry name" value="G_PROTEIN_RECEP_F2_4"/>
    <property type="match status" value="1"/>
</dbReference>
<evidence type="ECO:0000259" key="29">
    <source>
        <dbReference type="PROSITE" id="PS50027"/>
    </source>
</evidence>
<dbReference type="Gene3D" id="2.170.300.10">
    <property type="entry name" value="Tie2 ligand-binding domain superfamily"/>
    <property type="match status" value="1"/>
</dbReference>
<dbReference type="SMART" id="SM00179">
    <property type="entry name" value="EGF_CA"/>
    <property type="match status" value="3"/>
</dbReference>
<evidence type="ECO:0000256" key="12">
    <source>
        <dbReference type="ARBA" id="ARBA00022889"/>
    </source>
</evidence>
<dbReference type="GO" id="GO:0007166">
    <property type="term" value="P:cell surface receptor signaling pathway"/>
    <property type="evidence" value="ECO:0007669"/>
    <property type="project" value="InterPro"/>
</dbReference>
<dbReference type="STRING" id="178035.A0A154PBV4"/>
<feature type="region of interest" description="Disordered" evidence="24">
    <location>
        <begin position="2891"/>
        <end position="2932"/>
    </location>
</feature>
<feature type="disulfide bond" evidence="23">
    <location>
        <begin position="1924"/>
        <end position="1941"/>
    </location>
</feature>
<dbReference type="Gene3D" id="2.60.120.200">
    <property type="match status" value="2"/>
</dbReference>
<dbReference type="Pfam" id="PF00002">
    <property type="entry name" value="7tm_2"/>
    <property type="match status" value="1"/>
</dbReference>
<dbReference type="SMART" id="SM00282">
    <property type="entry name" value="LamG"/>
    <property type="match status" value="2"/>
</dbReference>
<feature type="domain" description="Laminin G" evidence="27">
    <location>
        <begin position="1625"/>
        <end position="1789"/>
    </location>
</feature>
<feature type="transmembrane region" description="Helical" evidence="25">
    <location>
        <begin position="2420"/>
        <end position="2441"/>
    </location>
</feature>
<keyword evidence="20 23" id="KW-0424">Laminin EGF-like domain</keyword>
<dbReference type="FunFam" id="2.10.25.10:FF:000321">
    <property type="entry name" value="Protein delta homolog 1"/>
    <property type="match status" value="1"/>
</dbReference>
<dbReference type="GO" id="GO:0035159">
    <property type="term" value="P:regulation of tube length, open tracheal system"/>
    <property type="evidence" value="ECO:0007669"/>
    <property type="project" value="UniProtKB-ARBA"/>
</dbReference>
<feature type="transmembrane region" description="Helical" evidence="25">
    <location>
        <begin position="2491"/>
        <end position="2511"/>
    </location>
</feature>
<evidence type="ECO:0000256" key="6">
    <source>
        <dbReference type="ARBA" id="ARBA00022536"/>
    </source>
</evidence>
<evidence type="ECO:0000256" key="13">
    <source>
        <dbReference type="ARBA" id="ARBA00022989"/>
    </source>
</evidence>
<evidence type="ECO:0000256" key="1">
    <source>
        <dbReference type="ARBA" id="ARBA00004221"/>
    </source>
</evidence>
<dbReference type="Gene3D" id="2.60.40.60">
    <property type="entry name" value="Cadherins"/>
    <property type="match status" value="8"/>
</dbReference>
<dbReference type="InterPro" id="IPR015919">
    <property type="entry name" value="Cadherin-like_sf"/>
</dbReference>
<evidence type="ECO:0000256" key="10">
    <source>
        <dbReference type="ARBA" id="ARBA00022737"/>
    </source>
</evidence>
<keyword evidence="13 25" id="KW-1133">Transmembrane helix</keyword>
<keyword evidence="18" id="KW-0325">Glycoprotein</keyword>
<evidence type="ECO:0000256" key="19">
    <source>
        <dbReference type="ARBA" id="ARBA00023224"/>
    </source>
</evidence>
<evidence type="ECO:0000256" key="22">
    <source>
        <dbReference type="PROSITE-ProRule" id="PRU00076"/>
    </source>
</evidence>
<dbReference type="GO" id="GO:0042067">
    <property type="term" value="P:establishment of ommatidial planar polarity"/>
    <property type="evidence" value="ECO:0007669"/>
    <property type="project" value="UniProtKB-ARBA"/>
</dbReference>
<feature type="domain" description="Laminin EGF-like" evidence="29">
    <location>
        <begin position="1922"/>
        <end position="1969"/>
    </location>
</feature>
<keyword evidence="7" id="KW-0597">Phosphoprotein</keyword>
<feature type="signal peptide" evidence="26">
    <location>
        <begin position="1"/>
        <end position="20"/>
    </location>
</feature>
<dbReference type="Pfam" id="PF00028">
    <property type="entry name" value="Cadherin"/>
    <property type="match status" value="6"/>
</dbReference>
<feature type="transmembrane region" description="Helical" evidence="25">
    <location>
        <begin position="2633"/>
        <end position="2655"/>
    </location>
</feature>
<evidence type="ECO:0000256" key="20">
    <source>
        <dbReference type="ARBA" id="ARBA00023292"/>
    </source>
</evidence>
<dbReference type="GO" id="GO:0030054">
    <property type="term" value="C:cell junction"/>
    <property type="evidence" value="ECO:0007669"/>
    <property type="project" value="UniProtKB-ARBA"/>
</dbReference>
<evidence type="ECO:0000256" key="3">
    <source>
        <dbReference type="ARBA" id="ARBA00004651"/>
    </source>
</evidence>
<dbReference type="Pfam" id="PF16489">
    <property type="entry name" value="GAIN"/>
    <property type="match status" value="1"/>
</dbReference>
<evidence type="ECO:0000313" key="34">
    <source>
        <dbReference type="EMBL" id="KZC08748.1"/>
    </source>
</evidence>
<dbReference type="SUPFAM" id="SSF49313">
    <property type="entry name" value="Cadherin-like"/>
    <property type="match status" value="8"/>
</dbReference>
<dbReference type="PROSITE" id="PS50026">
    <property type="entry name" value="EGF_3"/>
    <property type="match status" value="3"/>
</dbReference>
<keyword evidence="6 22" id="KW-0245">EGF-like domain</keyword>
<dbReference type="GO" id="GO:0048638">
    <property type="term" value="P:regulation of developmental growth"/>
    <property type="evidence" value="ECO:0007669"/>
    <property type="project" value="UniProtKB-ARBA"/>
</dbReference>
<dbReference type="PROSITE" id="PS50025">
    <property type="entry name" value="LAM_G_DOMAIN"/>
    <property type="match status" value="2"/>
</dbReference>
<dbReference type="PROSITE" id="PS50027">
    <property type="entry name" value="EGF_LAM_2"/>
    <property type="match status" value="1"/>
</dbReference>
<feature type="transmembrane region" description="Helical" evidence="25">
    <location>
        <begin position="2563"/>
        <end position="2583"/>
    </location>
</feature>
<dbReference type="OrthoDB" id="26203at2759"/>
<dbReference type="GO" id="GO:0051239">
    <property type="term" value="P:regulation of multicellular organismal process"/>
    <property type="evidence" value="ECO:0007669"/>
    <property type="project" value="UniProtKB-ARBA"/>
</dbReference>
<feature type="domain" description="EGF-like" evidence="28">
    <location>
        <begin position="1585"/>
        <end position="1621"/>
    </location>
</feature>
<comment type="subcellular location">
    <subcellularLocation>
        <location evidence="1">Apical cell membrane</location>
    </subcellularLocation>
    <subcellularLocation>
        <location evidence="3">Cell membrane</location>
        <topology evidence="3">Multi-pass membrane protein</topology>
    </subcellularLocation>
    <subcellularLocation>
        <location evidence="2">Cell membrane</location>
        <topology evidence="2">Single-pass type I membrane protein</topology>
    </subcellularLocation>
</comment>
<dbReference type="SUPFAM" id="SSF57196">
    <property type="entry name" value="EGF/Laminin"/>
    <property type="match status" value="1"/>
</dbReference>
<evidence type="ECO:0000256" key="24">
    <source>
        <dbReference type="SAM" id="MobiDB-lite"/>
    </source>
</evidence>
<dbReference type="FunFam" id="2.60.40.60:FF:000038">
    <property type="entry name" value="Cadherin EGF LAG seven-pass G-type receptor 3"/>
    <property type="match status" value="1"/>
</dbReference>
<feature type="domain" description="Cadherin" evidence="33">
    <location>
        <begin position="1055"/>
        <end position="1157"/>
    </location>
</feature>
<dbReference type="InterPro" id="IPR000203">
    <property type="entry name" value="GPS"/>
</dbReference>
<feature type="disulfide bond" evidence="23">
    <location>
        <begin position="1943"/>
        <end position="1952"/>
    </location>
</feature>
<organism evidence="34 35">
    <name type="scientific">Dufourea novaeangliae</name>
    <name type="common">Sweat bee</name>
    <dbReference type="NCBI Taxonomy" id="178035"/>
    <lineage>
        <taxon>Eukaryota</taxon>
        <taxon>Metazoa</taxon>
        <taxon>Ecdysozoa</taxon>
        <taxon>Arthropoda</taxon>
        <taxon>Hexapoda</taxon>
        <taxon>Insecta</taxon>
        <taxon>Pterygota</taxon>
        <taxon>Neoptera</taxon>
        <taxon>Endopterygota</taxon>
        <taxon>Hymenoptera</taxon>
        <taxon>Apocrita</taxon>
        <taxon>Aculeata</taxon>
        <taxon>Apoidea</taxon>
        <taxon>Anthophila</taxon>
        <taxon>Halictidae</taxon>
        <taxon>Rophitinae</taxon>
        <taxon>Dufourea</taxon>
    </lineage>
</organism>
<feature type="compositionally biased region" description="Polar residues" evidence="24">
    <location>
        <begin position="2916"/>
        <end position="2925"/>
    </location>
</feature>
<evidence type="ECO:0000256" key="9">
    <source>
        <dbReference type="ARBA" id="ARBA00022729"/>
    </source>
</evidence>
<dbReference type="Gene3D" id="2.60.220.50">
    <property type="match status" value="1"/>
</dbReference>
<dbReference type="PROSITE" id="PS00022">
    <property type="entry name" value="EGF_1"/>
    <property type="match status" value="2"/>
</dbReference>
<dbReference type="PROSITE" id="PS50221">
    <property type="entry name" value="GAIN_B"/>
    <property type="match status" value="1"/>
</dbReference>
<evidence type="ECO:0000259" key="31">
    <source>
        <dbReference type="PROSITE" id="PS50227"/>
    </source>
</evidence>
<dbReference type="EMBL" id="KQ434856">
    <property type="protein sequence ID" value="KZC08748.1"/>
    <property type="molecule type" value="Genomic_DNA"/>
</dbReference>
<keyword evidence="10" id="KW-0677">Repeat</keyword>
<dbReference type="InterPro" id="IPR001879">
    <property type="entry name" value="GPCR_2_extracellular_dom"/>
</dbReference>
<dbReference type="PROSITE" id="PS01248">
    <property type="entry name" value="EGF_LAM_1"/>
    <property type="match status" value="1"/>
</dbReference>
<dbReference type="SMART" id="SM00181">
    <property type="entry name" value="EGF"/>
    <property type="match status" value="6"/>
</dbReference>
<feature type="domain" description="EGF-like" evidence="28">
    <location>
        <begin position="1301"/>
        <end position="1337"/>
    </location>
</feature>
<dbReference type="InterPro" id="IPR036445">
    <property type="entry name" value="GPCR_2_extracell_dom_sf"/>
</dbReference>
<dbReference type="InterPro" id="IPR000832">
    <property type="entry name" value="GPCR_2_secretin-like"/>
</dbReference>
<feature type="domain" description="G-protein coupled receptors family 2 profile 1" evidence="31">
    <location>
        <begin position="1954"/>
        <end position="2028"/>
    </location>
</feature>
<keyword evidence="17" id="KW-0675">Receptor</keyword>
<dbReference type="GO" id="GO:0048468">
    <property type="term" value="P:cell development"/>
    <property type="evidence" value="ECO:0007669"/>
    <property type="project" value="UniProtKB-ARBA"/>
</dbReference>
<dbReference type="InterPro" id="IPR046338">
    <property type="entry name" value="GAIN_dom_sf"/>
</dbReference>
<evidence type="ECO:0000313" key="35">
    <source>
        <dbReference type="Proteomes" id="UP000076502"/>
    </source>
</evidence>
<evidence type="ECO:0000259" key="27">
    <source>
        <dbReference type="PROSITE" id="PS50025"/>
    </source>
</evidence>
<dbReference type="GO" id="GO:0004930">
    <property type="term" value="F:G protein-coupled receptor activity"/>
    <property type="evidence" value="ECO:0007669"/>
    <property type="project" value="UniProtKB-KW"/>
</dbReference>
<evidence type="ECO:0000256" key="2">
    <source>
        <dbReference type="ARBA" id="ARBA00004251"/>
    </source>
</evidence>
<dbReference type="PRINTS" id="PR00205">
    <property type="entry name" value="CADHERIN"/>
</dbReference>
<dbReference type="FunFam" id="2.60.40.60:FF:000044">
    <property type="entry name" value="Cadherin, EGF LAG seven-pass G-type receptor 3"/>
    <property type="match status" value="1"/>
</dbReference>
<feature type="transmembrane region" description="Helical" evidence="25">
    <location>
        <begin position="2604"/>
        <end position="2627"/>
    </location>
</feature>
<dbReference type="Pfam" id="PF02793">
    <property type="entry name" value="HRM"/>
    <property type="match status" value="1"/>
</dbReference>
<feature type="disulfide bond" evidence="22">
    <location>
        <begin position="1327"/>
        <end position="1336"/>
    </location>
</feature>
<dbReference type="CDD" id="cd15441">
    <property type="entry name" value="7tmB2_CELSR_Adhesion_IV"/>
    <property type="match status" value="1"/>
</dbReference>
<dbReference type="SMART" id="SM00180">
    <property type="entry name" value="EGF_Lam"/>
    <property type="match status" value="1"/>
</dbReference>
<dbReference type="CDD" id="cd00054">
    <property type="entry name" value="EGF_CA"/>
    <property type="match status" value="3"/>
</dbReference>
<dbReference type="GO" id="GO:0001737">
    <property type="term" value="P:establishment of imaginal disc-derived wing hair orientation"/>
    <property type="evidence" value="ECO:0007669"/>
    <property type="project" value="UniProtKB-ARBA"/>
</dbReference>
<dbReference type="InterPro" id="IPR057244">
    <property type="entry name" value="GAIN_B"/>
</dbReference>
<evidence type="ECO:0000256" key="17">
    <source>
        <dbReference type="ARBA" id="ARBA00023170"/>
    </source>
</evidence>
<evidence type="ECO:0000256" key="16">
    <source>
        <dbReference type="ARBA" id="ARBA00023157"/>
    </source>
</evidence>
<dbReference type="InterPro" id="IPR002126">
    <property type="entry name" value="Cadherin-like_dom"/>
</dbReference>
<dbReference type="CDD" id="cd00110">
    <property type="entry name" value="LamG"/>
    <property type="match status" value="2"/>
</dbReference>
<dbReference type="Pfam" id="PF00008">
    <property type="entry name" value="EGF"/>
    <property type="match status" value="2"/>
</dbReference>
<dbReference type="Pfam" id="PF01825">
    <property type="entry name" value="GPS"/>
    <property type="match status" value="1"/>
</dbReference>
<dbReference type="GO" id="GO:0003008">
    <property type="term" value="P:system process"/>
    <property type="evidence" value="ECO:0007669"/>
    <property type="project" value="UniProtKB-ARBA"/>
</dbReference>
<dbReference type="PROSITE" id="PS50268">
    <property type="entry name" value="CADHERIN_2"/>
    <property type="match status" value="8"/>
</dbReference>
<evidence type="ECO:0000259" key="32">
    <source>
        <dbReference type="PROSITE" id="PS50261"/>
    </source>
</evidence>
<dbReference type="SMART" id="SM00112">
    <property type="entry name" value="CA"/>
    <property type="match status" value="7"/>
</dbReference>
<dbReference type="GO" id="GO:0022603">
    <property type="term" value="P:regulation of anatomical structure morphogenesis"/>
    <property type="evidence" value="ECO:0007669"/>
    <property type="project" value="UniProtKB-ARBA"/>
</dbReference>
<evidence type="ECO:0000256" key="25">
    <source>
        <dbReference type="SAM" id="Phobius"/>
    </source>
</evidence>
<feature type="transmembrane region" description="Helical" evidence="25">
    <location>
        <begin position="2453"/>
        <end position="2471"/>
    </location>
</feature>
<protein>
    <submittedName>
        <fullName evidence="34">Protocadherin-like wing polarity protein stan</fullName>
    </submittedName>
</protein>
<dbReference type="InterPro" id="IPR032471">
    <property type="entry name" value="AGRL2-4_GAIN_subdom_A"/>
</dbReference>
<feature type="domain" description="Cadherin" evidence="33">
    <location>
        <begin position="262"/>
        <end position="366"/>
    </location>
</feature>
<reference evidence="34 35" key="1">
    <citation type="submission" date="2015-07" db="EMBL/GenBank/DDBJ databases">
        <title>The genome of Dufourea novaeangliae.</title>
        <authorList>
            <person name="Pan H."/>
            <person name="Kapheim K."/>
        </authorList>
    </citation>
    <scope>NUCLEOTIDE SEQUENCE [LARGE SCALE GENOMIC DNA]</scope>
    <source>
        <strain evidence="34">0120121106</strain>
        <tissue evidence="34">Whole body</tissue>
    </source>
</reference>
<comment type="caution">
    <text evidence="22">Lacks conserved residue(s) required for the propagation of feature annotation.</text>
</comment>
<gene>
    <name evidence="34" type="ORF">WN55_10771</name>
</gene>
<evidence type="ECO:0000256" key="23">
    <source>
        <dbReference type="PROSITE-ProRule" id="PRU00460"/>
    </source>
</evidence>
<dbReference type="InterPro" id="IPR013320">
    <property type="entry name" value="ConA-like_dom_sf"/>
</dbReference>